<reference evidence="2 3" key="3">
    <citation type="submission" date="2015-03" db="EMBL/GenBank/DDBJ databases">
        <authorList>
            <consortium name="Pathogen Informatics"/>
            <person name="Murphy D."/>
        </authorList>
    </citation>
    <scope>NUCLEOTIDE SEQUENCE [LARGE SCALE GENOMIC DNA]</scope>
    <source>
        <strain evidence="2">Type strain: CIP110230</strain>
        <strain evidence="3">type strain: CIP110230</strain>
    </source>
</reference>
<sequence length="80" mass="8942">MLLFYYKKLEINRKLSNIILNELSLNGDAITTGEYSNNLGKYSTVSVVMQIVNGGQNGYADRLKIYNKVAPILGLNSELE</sequence>
<keyword evidence="3" id="KW-1185">Reference proteome</keyword>
<name>A0A0T9R9D4_9GAMM</name>
<dbReference type="RefSeq" id="WP_042592767.1">
    <property type="nucleotide sequence ID" value="NZ_CAWMMU010000014.1"/>
</dbReference>
<dbReference type="OrthoDB" id="9798982at2"/>
<dbReference type="AlphaFoldDB" id="A0A0T9R9D4"/>
<reference evidence="4" key="2">
    <citation type="submission" date="2015-03" db="EMBL/GenBank/DDBJ databases">
        <authorList>
            <consortium name="Pathogen Informatics"/>
        </authorList>
    </citation>
    <scope>NUCLEOTIDE SEQUENCE [LARGE SCALE GENOMIC DNA]</scope>
    <source>
        <strain evidence="4">A125KOH2</strain>
    </source>
</reference>
<evidence type="ECO:0000313" key="2">
    <source>
        <dbReference type="EMBL" id="CRY67710.1"/>
    </source>
</evidence>
<proteinExistence type="predicted"/>
<evidence type="ECO:0000313" key="3">
    <source>
        <dbReference type="Proteomes" id="UP000044625"/>
    </source>
</evidence>
<dbReference type="EMBL" id="CQAZ01000059">
    <property type="protein sequence ID" value="CNI51420.1"/>
    <property type="molecule type" value="Genomic_DNA"/>
</dbReference>
<evidence type="ECO:0000313" key="4">
    <source>
        <dbReference type="Proteomes" id="UP000045840"/>
    </source>
</evidence>
<gene>
    <name evidence="1" type="ORF">ERS008529_04241</name>
    <name evidence="2" type="ORF">ERS137968_02792</name>
</gene>
<dbReference type="Proteomes" id="UP000044625">
    <property type="component" value="Unassembled WGS sequence"/>
</dbReference>
<protein>
    <submittedName>
        <fullName evidence="1">Uncharacterized protein</fullName>
    </submittedName>
</protein>
<evidence type="ECO:0000313" key="1">
    <source>
        <dbReference type="EMBL" id="CNI51420.1"/>
    </source>
</evidence>
<accession>A0A0T9R9D4</accession>
<dbReference type="EMBL" id="CWJL01000014">
    <property type="protein sequence ID" value="CRY67710.1"/>
    <property type="molecule type" value="Genomic_DNA"/>
</dbReference>
<dbReference type="Proteomes" id="UP000045840">
    <property type="component" value="Unassembled WGS sequence"/>
</dbReference>
<organism evidence="1 4">
    <name type="scientific">Yersinia pekkanenii</name>
    <dbReference type="NCBI Taxonomy" id="1288385"/>
    <lineage>
        <taxon>Bacteria</taxon>
        <taxon>Pseudomonadati</taxon>
        <taxon>Pseudomonadota</taxon>
        <taxon>Gammaproteobacteria</taxon>
        <taxon>Enterobacterales</taxon>
        <taxon>Yersiniaceae</taxon>
        <taxon>Yersinia</taxon>
    </lineage>
</organism>
<reference evidence="1" key="1">
    <citation type="submission" date="2015-03" db="EMBL/GenBank/DDBJ databases">
        <authorList>
            <person name="Murphy D."/>
        </authorList>
    </citation>
    <scope>NUCLEOTIDE SEQUENCE [LARGE SCALE GENOMIC DNA]</scope>
    <source>
        <strain evidence="1">A125KOH2</strain>
    </source>
</reference>
<dbReference type="STRING" id="1288385.ERS137968_02792"/>